<dbReference type="KEGG" id="palr:HGI30_17655"/>
<dbReference type="SUPFAM" id="SSF64307">
    <property type="entry name" value="SirA-like"/>
    <property type="match status" value="1"/>
</dbReference>
<feature type="domain" description="UPF0033" evidence="2">
    <location>
        <begin position="8"/>
        <end position="32"/>
    </location>
</feature>
<evidence type="ECO:0000259" key="2">
    <source>
        <dbReference type="PROSITE" id="PS01148"/>
    </source>
</evidence>
<keyword evidence="3" id="KW-0808">Transferase</keyword>
<dbReference type="InterPro" id="IPR001455">
    <property type="entry name" value="TusA-like"/>
</dbReference>
<organism evidence="3 4">
    <name type="scientific">Paenibacillus albicereus</name>
    <dbReference type="NCBI Taxonomy" id="2726185"/>
    <lineage>
        <taxon>Bacteria</taxon>
        <taxon>Bacillati</taxon>
        <taxon>Bacillota</taxon>
        <taxon>Bacilli</taxon>
        <taxon>Bacillales</taxon>
        <taxon>Paenibacillaceae</taxon>
        <taxon>Paenibacillus</taxon>
    </lineage>
</organism>
<evidence type="ECO:0000256" key="1">
    <source>
        <dbReference type="ARBA" id="ARBA00008984"/>
    </source>
</evidence>
<reference evidence="3 4" key="1">
    <citation type="submission" date="2020-04" db="EMBL/GenBank/DDBJ databases">
        <title>Novel Paenibacillus strain UniB2 isolated from commercial digestive syrup.</title>
        <authorList>
            <person name="Thorat V."/>
            <person name="Kirdat K."/>
            <person name="Tiwarekar B."/>
            <person name="Yadav A."/>
        </authorList>
    </citation>
    <scope>NUCLEOTIDE SEQUENCE [LARGE SCALE GENOMIC DNA]</scope>
    <source>
        <strain evidence="3 4">UniB2</strain>
    </source>
</reference>
<protein>
    <submittedName>
        <fullName evidence="3">Sulfurtransferase TusA family protein</fullName>
    </submittedName>
</protein>
<sequence length="76" mass="8378">MMKADRYLDAKGLACPMPIVQTKKAMKDMQTGEVLEVHTTDQGARSDLAAWAKSSGNELLHGSEEQGVLKFWLKKG</sequence>
<dbReference type="Gene3D" id="3.30.110.40">
    <property type="entry name" value="TusA-like domain"/>
    <property type="match status" value="1"/>
</dbReference>
<evidence type="ECO:0000313" key="4">
    <source>
        <dbReference type="Proteomes" id="UP000502136"/>
    </source>
</evidence>
<dbReference type="GO" id="GO:0016740">
    <property type="term" value="F:transferase activity"/>
    <property type="evidence" value="ECO:0007669"/>
    <property type="project" value="UniProtKB-KW"/>
</dbReference>
<dbReference type="PROSITE" id="PS01148">
    <property type="entry name" value="UPF0033"/>
    <property type="match status" value="1"/>
</dbReference>
<comment type="similarity">
    <text evidence="1">Belongs to the sulfur carrier protein TusA family.</text>
</comment>
<dbReference type="InterPro" id="IPR036868">
    <property type="entry name" value="TusA-like_sf"/>
</dbReference>
<gene>
    <name evidence="3" type="ORF">HGI30_17655</name>
</gene>
<accession>A0A6H2H1J2</accession>
<dbReference type="Pfam" id="PF01206">
    <property type="entry name" value="TusA"/>
    <property type="match status" value="1"/>
</dbReference>
<dbReference type="EMBL" id="CP051428">
    <property type="protein sequence ID" value="QJC53218.1"/>
    <property type="molecule type" value="Genomic_DNA"/>
</dbReference>
<keyword evidence="4" id="KW-1185">Reference proteome</keyword>
<dbReference type="PANTHER" id="PTHR33279">
    <property type="entry name" value="SULFUR CARRIER PROTEIN YEDF-RELATED"/>
    <property type="match status" value="1"/>
</dbReference>
<dbReference type="PANTHER" id="PTHR33279:SF6">
    <property type="entry name" value="SULFUR CARRIER PROTEIN YEDF-RELATED"/>
    <property type="match status" value="1"/>
</dbReference>
<proteinExistence type="inferred from homology"/>
<dbReference type="AlphaFoldDB" id="A0A6H2H1J2"/>
<evidence type="ECO:0000313" key="3">
    <source>
        <dbReference type="EMBL" id="QJC53218.1"/>
    </source>
</evidence>
<dbReference type="CDD" id="cd00291">
    <property type="entry name" value="SirA_YedF_YeeD"/>
    <property type="match status" value="1"/>
</dbReference>
<dbReference type="Proteomes" id="UP000502136">
    <property type="component" value="Chromosome"/>
</dbReference>
<name>A0A6H2H1J2_9BACL</name>